<dbReference type="GeneTree" id="ENSGT00390000004336"/>
<dbReference type="EMBL" id="AAGW02002378">
    <property type="status" value="NOT_ANNOTATED_CDS"/>
    <property type="molecule type" value="Genomic_DNA"/>
</dbReference>
<dbReference type="GO" id="GO:0000939">
    <property type="term" value="C:inner kinetochore"/>
    <property type="evidence" value="ECO:0007669"/>
    <property type="project" value="Ensembl"/>
</dbReference>
<evidence type="ECO:0000256" key="1">
    <source>
        <dbReference type="PIRNR" id="PIRNR011860"/>
    </source>
</evidence>
<dbReference type="GO" id="GO:1904036">
    <property type="term" value="P:negative regulation of epithelial cell apoptotic process"/>
    <property type="evidence" value="ECO:0007669"/>
    <property type="project" value="Ensembl"/>
</dbReference>
<keyword evidence="1" id="KW-0137">Centromere</keyword>
<keyword evidence="1" id="KW-0010">Activator</keyword>
<keyword evidence="4" id="KW-1185">Reference proteome</keyword>
<reference evidence="3" key="3">
    <citation type="submission" date="2025-09" db="UniProtKB">
        <authorList>
            <consortium name="Ensembl"/>
        </authorList>
    </citation>
    <scope>IDENTIFICATION</scope>
    <source>
        <strain evidence="3">Thorbecke</strain>
    </source>
</reference>
<gene>
    <name evidence="3" type="primary">ITGB3BP</name>
</gene>
<evidence type="ECO:0000256" key="2">
    <source>
        <dbReference type="SAM" id="MobiDB-lite"/>
    </source>
</evidence>
<dbReference type="GO" id="GO:0034080">
    <property type="term" value="P:CENP-A containing chromatin assembly"/>
    <property type="evidence" value="ECO:0007669"/>
    <property type="project" value="InterPro"/>
</dbReference>
<proteinExistence type="predicted"/>
<dbReference type="InterPro" id="IPR009601">
    <property type="entry name" value="CENP-R"/>
</dbReference>
<keyword evidence="1" id="KW-0539">Nucleus</keyword>
<reference evidence="3" key="2">
    <citation type="submission" date="2025-08" db="UniProtKB">
        <authorList>
            <consortium name="Ensembl"/>
        </authorList>
    </citation>
    <scope>IDENTIFICATION</scope>
    <source>
        <strain evidence="3">Thorbecke</strain>
    </source>
</reference>
<dbReference type="Bgee" id="ENSOCUG00000035590">
    <property type="expression patterns" value="Expressed in testis and 12 other cell types or tissues"/>
</dbReference>
<reference evidence="3 4" key="1">
    <citation type="journal article" date="2011" name="Nature">
        <title>A high-resolution map of human evolutionary constraint using 29 mammals.</title>
        <authorList>
            <person name="Lindblad-Toh K."/>
            <person name="Garber M."/>
            <person name="Zuk O."/>
            <person name="Lin M.F."/>
            <person name="Parker B.J."/>
            <person name="Washietl S."/>
            <person name="Kheradpour P."/>
            <person name="Ernst J."/>
            <person name="Jordan G."/>
            <person name="Mauceli E."/>
            <person name="Ward L.D."/>
            <person name="Lowe C.B."/>
            <person name="Holloway A.K."/>
            <person name="Clamp M."/>
            <person name="Gnerre S."/>
            <person name="Alfoldi J."/>
            <person name="Beal K."/>
            <person name="Chang J."/>
            <person name="Clawson H."/>
            <person name="Cuff J."/>
            <person name="Di Palma F."/>
            <person name="Fitzgerald S."/>
            <person name="Flicek P."/>
            <person name="Guttman M."/>
            <person name="Hubisz M.J."/>
            <person name="Jaffe D.B."/>
            <person name="Jungreis I."/>
            <person name="Kent W.J."/>
            <person name="Kostka D."/>
            <person name="Lara M."/>
            <person name="Martins A.L."/>
            <person name="Massingham T."/>
            <person name="Moltke I."/>
            <person name="Raney B.J."/>
            <person name="Rasmussen M.D."/>
            <person name="Robinson J."/>
            <person name="Stark A."/>
            <person name="Vilella A.J."/>
            <person name="Wen J."/>
            <person name="Xie X."/>
            <person name="Zody M.C."/>
            <person name="Baldwin J."/>
            <person name="Bloom T."/>
            <person name="Chin C.W."/>
            <person name="Heiman D."/>
            <person name="Nicol R."/>
            <person name="Nusbaum C."/>
            <person name="Young S."/>
            <person name="Wilkinson J."/>
            <person name="Worley K.C."/>
            <person name="Kovar C.L."/>
            <person name="Muzny D.M."/>
            <person name="Gibbs R.A."/>
            <person name="Cree A."/>
            <person name="Dihn H.H."/>
            <person name="Fowler G."/>
            <person name="Jhangiani S."/>
            <person name="Joshi V."/>
            <person name="Lee S."/>
            <person name="Lewis L.R."/>
            <person name="Nazareth L.V."/>
            <person name="Okwuonu G."/>
            <person name="Santibanez J."/>
            <person name="Warren W.C."/>
            <person name="Mardis E.R."/>
            <person name="Weinstock G.M."/>
            <person name="Wilson R.K."/>
            <person name="Delehaunty K."/>
            <person name="Dooling D."/>
            <person name="Fronik C."/>
            <person name="Fulton L."/>
            <person name="Fulton B."/>
            <person name="Graves T."/>
            <person name="Minx P."/>
            <person name="Sodergren E."/>
            <person name="Birney E."/>
            <person name="Margulies E.H."/>
            <person name="Herrero J."/>
            <person name="Green E.D."/>
            <person name="Haussler D."/>
            <person name="Siepel A."/>
            <person name="Goldman N."/>
            <person name="Pollard K.S."/>
            <person name="Pedersen J.S."/>
            <person name="Lander E.S."/>
            <person name="Kellis M."/>
        </authorList>
    </citation>
    <scope>NUCLEOTIDE SEQUENCE [LARGE SCALE GENOMIC DNA]</scope>
    <source>
        <strain evidence="3 4">Thorbecke inbred</strain>
    </source>
</reference>
<organism evidence="3 4">
    <name type="scientific">Oryctolagus cuniculus</name>
    <name type="common">Rabbit</name>
    <dbReference type="NCBI Taxonomy" id="9986"/>
    <lineage>
        <taxon>Eukaryota</taxon>
        <taxon>Metazoa</taxon>
        <taxon>Chordata</taxon>
        <taxon>Craniata</taxon>
        <taxon>Vertebrata</taxon>
        <taxon>Euteleostomi</taxon>
        <taxon>Mammalia</taxon>
        <taxon>Eutheria</taxon>
        <taxon>Euarchontoglires</taxon>
        <taxon>Glires</taxon>
        <taxon>Lagomorpha</taxon>
        <taxon>Leporidae</taxon>
        <taxon>Oryctolagus</taxon>
    </lineage>
</organism>
<dbReference type="PIRSF" id="PIRSF011860">
    <property type="entry name" value="NRIF3_coact_rcpt"/>
    <property type="match status" value="1"/>
</dbReference>
<feature type="region of interest" description="Disordered" evidence="2">
    <location>
        <begin position="1"/>
        <end position="59"/>
    </location>
</feature>
<dbReference type="EMBL" id="AAGW02002379">
    <property type="status" value="NOT_ANNOTATED_CDS"/>
    <property type="molecule type" value="Genomic_DNA"/>
</dbReference>
<keyword evidence="1" id="KW-0678">Repressor</keyword>
<comment type="function">
    <text evidence="1">Transcription coregulator that can have both coactivator and corepressor functions.</text>
</comment>
<sequence length="175" mass="20091">MPVRRSLKLEANSSEPAKVTRIATYSPTTGTCQMSPFTSPTSSKEGEHRNGPSNGKRRKLNHLNLMGRKESTTKVNDEFMTMLSKVEKSSDKIMEIMQNLNSIQALKGNRELENLIGISYASCFLKREMEKTKELMIKVTKQKRLEKKNSRLPHKGLEKKCTYYEHQLLHLPDHI</sequence>
<dbReference type="AlphaFoldDB" id="A0A5F9DRJ0"/>
<protein>
    <recommendedName>
        <fullName evidence="1">Centromere protein R</fullName>
        <shortName evidence="1">CENP-R</shortName>
    </recommendedName>
    <alternativeName>
        <fullName evidence="1">Nuclear receptor-interacting factor 3</fullName>
    </alternativeName>
</protein>
<comment type="subcellular location">
    <subcellularLocation>
        <location evidence="1">Nucleus</location>
    </subcellularLocation>
    <subcellularLocation>
        <location evidence="1">Chromosome</location>
        <location evidence="1">Centromere</location>
    </subcellularLocation>
    <subcellularLocation>
        <location evidence="1">Chromosome</location>
        <location evidence="1">Centromere</location>
        <location evidence="1">Kinetochore</location>
    </subcellularLocation>
</comment>
<dbReference type="Pfam" id="PF06729">
    <property type="entry name" value="CENP-R"/>
    <property type="match status" value="1"/>
</dbReference>
<feature type="compositionally biased region" description="Polar residues" evidence="2">
    <location>
        <begin position="23"/>
        <end position="43"/>
    </location>
</feature>
<keyword evidence="1" id="KW-0805">Transcription regulation</keyword>
<dbReference type="PANTHER" id="PTHR15581:SF0">
    <property type="entry name" value="CENTROMERE PROTEIN R"/>
    <property type="match status" value="1"/>
</dbReference>
<dbReference type="FunCoup" id="A0A5F9DRJ0">
    <property type="interactions" value="762"/>
</dbReference>
<dbReference type="GO" id="GO:0050679">
    <property type="term" value="P:positive regulation of epithelial cell proliferation"/>
    <property type="evidence" value="ECO:0007669"/>
    <property type="project" value="Ensembl"/>
</dbReference>
<dbReference type="Proteomes" id="UP000001811">
    <property type="component" value="Chromosome 13"/>
</dbReference>
<keyword evidence="1" id="KW-0995">Kinetochore</keyword>
<dbReference type="GO" id="GO:0006355">
    <property type="term" value="P:regulation of DNA-templated transcription"/>
    <property type="evidence" value="ECO:0007669"/>
    <property type="project" value="InterPro"/>
</dbReference>
<dbReference type="Ensembl" id="ENSOCUT00000035705.1">
    <property type="protein sequence ID" value="ENSOCUP00000048159.1"/>
    <property type="gene ID" value="ENSOCUG00000035590.1"/>
</dbReference>
<evidence type="ECO:0000313" key="3">
    <source>
        <dbReference type="Ensembl" id="ENSOCUP00000048159.1"/>
    </source>
</evidence>
<accession>A0A5F9DRJ0</accession>
<dbReference type="GO" id="GO:0005654">
    <property type="term" value="C:nucleoplasm"/>
    <property type="evidence" value="ECO:0007669"/>
    <property type="project" value="Ensembl"/>
</dbReference>
<name>A0A5F9DRJ0_RABIT</name>
<dbReference type="InParanoid" id="A0A5F9DRJ0"/>
<keyword evidence="1" id="KW-0804">Transcription</keyword>
<evidence type="ECO:0000313" key="4">
    <source>
        <dbReference type="Proteomes" id="UP000001811"/>
    </source>
</evidence>
<dbReference type="STRING" id="9986.ENSOCUP00000048159"/>
<dbReference type="PANTHER" id="PTHR15581">
    <property type="entry name" value="CENTROMERE PROTEIN R"/>
    <property type="match status" value="1"/>
</dbReference>